<dbReference type="Proteomes" id="UP000324222">
    <property type="component" value="Unassembled WGS sequence"/>
</dbReference>
<reference evidence="1 2" key="1">
    <citation type="submission" date="2019-05" db="EMBL/GenBank/DDBJ databases">
        <title>Another draft genome of Portunus trituberculatus and its Hox gene families provides insights of decapod evolution.</title>
        <authorList>
            <person name="Jeong J.-H."/>
            <person name="Song I."/>
            <person name="Kim S."/>
            <person name="Choi T."/>
            <person name="Kim D."/>
            <person name="Ryu S."/>
            <person name="Kim W."/>
        </authorList>
    </citation>
    <scope>NUCLEOTIDE SEQUENCE [LARGE SCALE GENOMIC DNA]</scope>
    <source>
        <tissue evidence="1">Muscle</tissue>
    </source>
</reference>
<evidence type="ECO:0000313" key="2">
    <source>
        <dbReference type="Proteomes" id="UP000324222"/>
    </source>
</evidence>
<proteinExistence type="predicted"/>
<sequence>MKIAVEDDKRCNIPSVRKRLKMELMRRKSFDSTLSNKIVTGTIPANMRRVLHTRMDKAIVQS</sequence>
<evidence type="ECO:0000313" key="1">
    <source>
        <dbReference type="EMBL" id="MPC69148.1"/>
    </source>
</evidence>
<accession>A0A5B7HK88</accession>
<organism evidence="1 2">
    <name type="scientific">Portunus trituberculatus</name>
    <name type="common">Swimming crab</name>
    <name type="synonym">Neptunus trituberculatus</name>
    <dbReference type="NCBI Taxonomy" id="210409"/>
    <lineage>
        <taxon>Eukaryota</taxon>
        <taxon>Metazoa</taxon>
        <taxon>Ecdysozoa</taxon>
        <taxon>Arthropoda</taxon>
        <taxon>Crustacea</taxon>
        <taxon>Multicrustacea</taxon>
        <taxon>Malacostraca</taxon>
        <taxon>Eumalacostraca</taxon>
        <taxon>Eucarida</taxon>
        <taxon>Decapoda</taxon>
        <taxon>Pleocyemata</taxon>
        <taxon>Brachyura</taxon>
        <taxon>Eubrachyura</taxon>
        <taxon>Portunoidea</taxon>
        <taxon>Portunidae</taxon>
        <taxon>Portuninae</taxon>
        <taxon>Portunus</taxon>
    </lineage>
</organism>
<comment type="caution">
    <text evidence="1">The sequence shown here is derived from an EMBL/GenBank/DDBJ whole genome shotgun (WGS) entry which is preliminary data.</text>
</comment>
<gene>
    <name evidence="1" type="ORF">E2C01_063363</name>
</gene>
<name>A0A5B7HK88_PORTR</name>
<keyword evidence="2" id="KW-1185">Reference proteome</keyword>
<dbReference type="EMBL" id="VSRR010028940">
    <property type="protein sequence ID" value="MPC69148.1"/>
    <property type="molecule type" value="Genomic_DNA"/>
</dbReference>
<protein>
    <submittedName>
        <fullName evidence="1">Uncharacterized protein</fullName>
    </submittedName>
</protein>
<dbReference type="AlphaFoldDB" id="A0A5B7HK88"/>